<accession>A0A0B2WVV8</accession>
<proteinExistence type="predicted"/>
<sequence>MYLAQQSYSMDGSRENNAQVSPTLSTTPLLSPHPVEDSRQTAPILRISNKAAAFIDAAHPTRRRPAHKHQTLCKLAGSRARYVYGRQDISTNRRKKARAYDTPRAVGPIPRPPKSKQAKADRYHGSAQKIKGQRRTAVLAKITRGHAHKAKAWR</sequence>
<organism evidence="2 3">
    <name type="scientific">Metarhizium album (strain ARSEF 1941)</name>
    <dbReference type="NCBI Taxonomy" id="1081103"/>
    <lineage>
        <taxon>Eukaryota</taxon>
        <taxon>Fungi</taxon>
        <taxon>Dikarya</taxon>
        <taxon>Ascomycota</taxon>
        <taxon>Pezizomycotina</taxon>
        <taxon>Sordariomycetes</taxon>
        <taxon>Hypocreomycetidae</taxon>
        <taxon>Hypocreales</taxon>
        <taxon>Clavicipitaceae</taxon>
        <taxon>Metarhizium</taxon>
    </lineage>
</organism>
<dbReference type="HOGENOM" id="CLU_1704636_0_0_1"/>
<dbReference type="AlphaFoldDB" id="A0A0B2WVV8"/>
<dbReference type="GeneID" id="63739067"/>
<feature type="region of interest" description="Disordered" evidence="1">
    <location>
        <begin position="1"/>
        <end position="39"/>
    </location>
</feature>
<feature type="region of interest" description="Disordered" evidence="1">
    <location>
        <begin position="86"/>
        <end position="134"/>
    </location>
</feature>
<dbReference type="EMBL" id="AZHE01000010">
    <property type="protein sequence ID" value="KHN97597.1"/>
    <property type="molecule type" value="Genomic_DNA"/>
</dbReference>
<name>A0A0B2WVV8_METAS</name>
<feature type="compositionally biased region" description="Low complexity" evidence="1">
    <location>
        <begin position="21"/>
        <end position="32"/>
    </location>
</feature>
<gene>
    <name evidence="2" type="ORF">MAM_04612</name>
</gene>
<evidence type="ECO:0000313" key="2">
    <source>
        <dbReference type="EMBL" id="KHN97597.1"/>
    </source>
</evidence>
<dbReference type="Proteomes" id="UP000030816">
    <property type="component" value="Unassembled WGS sequence"/>
</dbReference>
<reference evidence="2 3" key="1">
    <citation type="journal article" date="2014" name="Proc. Natl. Acad. Sci. U.S.A.">
        <title>Trajectory and genomic determinants of fungal-pathogen speciation and host adaptation.</title>
        <authorList>
            <person name="Hu X."/>
            <person name="Xiao G."/>
            <person name="Zheng P."/>
            <person name="Shang Y."/>
            <person name="Su Y."/>
            <person name="Zhang X."/>
            <person name="Liu X."/>
            <person name="Zhan S."/>
            <person name="St Leger R.J."/>
            <person name="Wang C."/>
        </authorList>
    </citation>
    <scope>NUCLEOTIDE SEQUENCE [LARGE SCALE GENOMIC DNA]</scope>
    <source>
        <strain evidence="2 3">ARSEF 1941</strain>
    </source>
</reference>
<dbReference type="RefSeq" id="XP_040678663.1">
    <property type="nucleotide sequence ID" value="XM_040823410.1"/>
</dbReference>
<evidence type="ECO:0000313" key="3">
    <source>
        <dbReference type="Proteomes" id="UP000030816"/>
    </source>
</evidence>
<feature type="compositionally biased region" description="Polar residues" evidence="1">
    <location>
        <begin position="1"/>
        <end position="20"/>
    </location>
</feature>
<protein>
    <submittedName>
        <fullName evidence="2">Uncharacterized protein</fullName>
    </submittedName>
</protein>
<comment type="caution">
    <text evidence="2">The sequence shown here is derived from an EMBL/GenBank/DDBJ whole genome shotgun (WGS) entry which is preliminary data.</text>
</comment>
<keyword evidence="3" id="KW-1185">Reference proteome</keyword>
<evidence type="ECO:0000256" key="1">
    <source>
        <dbReference type="SAM" id="MobiDB-lite"/>
    </source>
</evidence>